<dbReference type="Gene3D" id="3.40.50.2300">
    <property type="match status" value="1"/>
</dbReference>
<comment type="caution">
    <text evidence="4">The sequence shown here is derived from an EMBL/GenBank/DDBJ whole genome shotgun (WGS) entry which is preliminary data.</text>
</comment>
<dbReference type="Proteomes" id="UP000823934">
    <property type="component" value="Unassembled WGS sequence"/>
</dbReference>
<name>A0A9D1TUT0_9GAMM</name>
<evidence type="ECO:0000313" key="4">
    <source>
        <dbReference type="EMBL" id="HIW07142.1"/>
    </source>
</evidence>
<dbReference type="InterPro" id="IPR025736">
    <property type="entry name" value="PucR_C-HTH_dom"/>
</dbReference>
<gene>
    <name evidence="4" type="ORF">H9889_07450</name>
</gene>
<evidence type="ECO:0000259" key="3">
    <source>
        <dbReference type="Pfam" id="PF13556"/>
    </source>
</evidence>
<accession>A0A9D1TUT0</accession>
<dbReference type="Pfam" id="PF13556">
    <property type="entry name" value="HTH_30"/>
    <property type="match status" value="1"/>
</dbReference>
<reference evidence="4" key="2">
    <citation type="submission" date="2021-04" db="EMBL/GenBank/DDBJ databases">
        <authorList>
            <person name="Gilroy R."/>
        </authorList>
    </citation>
    <scope>NUCLEOTIDE SEQUENCE</scope>
    <source>
        <strain evidence="4">CHK160-9182</strain>
    </source>
</reference>
<protein>
    <submittedName>
        <fullName evidence="4">PucR family transcriptional regulator</fullName>
    </submittedName>
</protein>
<dbReference type="PANTHER" id="PTHR33744">
    <property type="entry name" value="CARBOHYDRATE DIACID REGULATOR"/>
    <property type="match status" value="1"/>
</dbReference>
<dbReference type="Gene3D" id="1.10.10.2840">
    <property type="entry name" value="PucR C-terminal helix-turn-helix domain"/>
    <property type="match status" value="1"/>
</dbReference>
<dbReference type="PANTHER" id="PTHR33744:SF1">
    <property type="entry name" value="DNA-BINDING TRANSCRIPTIONAL ACTIVATOR ADER"/>
    <property type="match status" value="1"/>
</dbReference>
<dbReference type="AlphaFoldDB" id="A0A9D1TUT0"/>
<feature type="domain" description="PucR C-terminal helix-turn-helix" evidence="3">
    <location>
        <begin position="420"/>
        <end position="478"/>
    </location>
</feature>
<evidence type="ECO:0000256" key="1">
    <source>
        <dbReference type="ARBA" id="ARBA00011643"/>
    </source>
</evidence>
<organism evidence="4 5">
    <name type="scientific">Candidatus Ignatzschineria merdigallinarum</name>
    <dbReference type="NCBI Taxonomy" id="2838621"/>
    <lineage>
        <taxon>Bacteria</taxon>
        <taxon>Pseudomonadati</taxon>
        <taxon>Pseudomonadota</taxon>
        <taxon>Gammaproteobacteria</taxon>
        <taxon>Cardiobacteriales</taxon>
        <taxon>Ignatzschineriaceae</taxon>
        <taxon>Ignatzschineria</taxon>
    </lineage>
</organism>
<proteinExistence type="predicted"/>
<dbReference type="EMBL" id="DXHP01000168">
    <property type="protein sequence ID" value="HIW07142.1"/>
    <property type="molecule type" value="Genomic_DNA"/>
</dbReference>
<feature type="domain" description="Purine catabolism PurC-like" evidence="2">
    <location>
        <begin position="8"/>
        <end position="123"/>
    </location>
</feature>
<dbReference type="InterPro" id="IPR028979">
    <property type="entry name" value="Ser_kin/Pase_Hpr-like_N_sf"/>
</dbReference>
<dbReference type="Pfam" id="PF07905">
    <property type="entry name" value="PucR"/>
    <property type="match status" value="1"/>
</dbReference>
<sequence>MQFTIKELLHKAELKIHLKAGKAGIDRTILWAHTSELENPSKWVLPHYLIMTTGLGIPKDAQKQRQYLQYLVDAELAGLLISDHMNAPNDLEALYEMADEIGFPILMSDYDTPFINIAKVISDANKDKKEAINHQLIKVLYEHTRSLIKEHNINDLVNRVRTLLSIELYLIDITRPTVPPFPDAPYPLDWQDQLGKHIFSTSKTERIEQNNITCSIVPLKAKNYALVIIDQTINNDLLQNLILLFSFYIEGRKENFAQLMKLSNELFDDILHERVNESYVEKRLPNFRIKPATSLIIIFKRNPELHYETLFFNHAIYGILQSQKDAIMMLTDQANIDLISQHSEAIGISNPLENLSRLNDAIKEAKLAYKKSSKSYPIQYYAEDNYAKYGVPKSLEDAKQLFELNLGALYQQDQARNTRYLTTLKVFLDNDRAWEKSAKQLHIHKQTLVYRIQKIQEITGRRTDSMEDIVELWIALKAGEILGLIEETH</sequence>
<evidence type="ECO:0000259" key="2">
    <source>
        <dbReference type="Pfam" id="PF07905"/>
    </source>
</evidence>
<dbReference type="InterPro" id="IPR042070">
    <property type="entry name" value="PucR_C-HTH_sf"/>
</dbReference>
<dbReference type="InterPro" id="IPR051448">
    <property type="entry name" value="CdaR-like_regulators"/>
</dbReference>
<reference evidence="4" key="1">
    <citation type="journal article" date="2021" name="PeerJ">
        <title>Extensive microbial diversity within the chicken gut microbiome revealed by metagenomics and culture.</title>
        <authorList>
            <person name="Gilroy R."/>
            <person name="Ravi A."/>
            <person name="Getino M."/>
            <person name="Pursley I."/>
            <person name="Horton D.L."/>
            <person name="Alikhan N.F."/>
            <person name="Baker D."/>
            <person name="Gharbi K."/>
            <person name="Hall N."/>
            <person name="Watson M."/>
            <person name="Adriaenssens E.M."/>
            <person name="Foster-Nyarko E."/>
            <person name="Jarju S."/>
            <person name="Secka A."/>
            <person name="Antonio M."/>
            <person name="Oren A."/>
            <person name="Chaudhuri R.R."/>
            <person name="La Ragione R."/>
            <person name="Hildebrand F."/>
            <person name="Pallen M.J."/>
        </authorList>
    </citation>
    <scope>NUCLEOTIDE SEQUENCE</scope>
    <source>
        <strain evidence="4">CHK160-9182</strain>
    </source>
</reference>
<comment type="subunit">
    <text evidence="1">Homohexamer.</text>
</comment>
<dbReference type="InterPro" id="IPR012914">
    <property type="entry name" value="PucR_dom"/>
</dbReference>
<dbReference type="SUPFAM" id="SSF75138">
    <property type="entry name" value="HprK N-terminal domain-like"/>
    <property type="match status" value="1"/>
</dbReference>
<evidence type="ECO:0000313" key="5">
    <source>
        <dbReference type="Proteomes" id="UP000823934"/>
    </source>
</evidence>